<keyword evidence="9 17" id="KW-0573">Peptidoglycan synthesis</keyword>
<evidence type="ECO:0000256" key="13">
    <source>
        <dbReference type="ARBA" id="ARBA00023316"/>
    </source>
</evidence>
<dbReference type="GO" id="GO:0008360">
    <property type="term" value="P:regulation of cell shape"/>
    <property type="evidence" value="ECO:0007669"/>
    <property type="project" value="UniProtKB-KW"/>
</dbReference>
<dbReference type="NCBIfam" id="NF001389">
    <property type="entry name" value="PRK00281.1-2"/>
    <property type="match status" value="1"/>
</dbReference>
<evidence type="ECO:0000256" key="2">
    <source>
        <dbReference type="ARBA" id="ARBA00010621"/>
    </source>
</evidence>
<reference evidence="18 19" key="1">
    <citation type="journal article" date="2015" name="Infect. Genet. Evol.">
        <title>Genomic sequences of six botulinum neurotoxin-producing strains representing three clostridial species illustrate the mobility and diversity of botulinum neurotoxin genes.</title>
        <authorList>
            <person name="Smith T.J."/>
            <person name="Hill K.K."/>
            <person name="Xie G."/>
            <person name="Foley B.T."/>
            <person name="Williamson C.H."/>
            <person name="Foster J.T."/>
            <person name="Johnson S.L."/>
            <person name="Chertkov O."/>
            <person name="Teshima H."/>
            <person name="Gibbons H.S."/>
            <person name="Johnsky L.A."/>
            <person name="Karavis M.A."/>
            <person name="Smith L.A."/>
        </authorList>
    </citation>
    <scope>NUCLEOTIDE SEQUENCE [LARGE SCALE GENOMIC DNA]</scope>
    <source>
        <strain evidence="18 19">CDC 2741</strain>
    </source>
</reference>
<dbReference type="GO" id="GO:0005886">
    <property type="term" value="C:plasma membrane"/>
    <property type="evidence" value="ECO:0007669"/>
    <property type="project" value="UniProtKB-SubCell"/>
</dbReference>
<dbReference type="GO" id="GO:0009252">
    <property type="term" value="P:peptidoglycan biosynthetic process"/>
    <property type="evidence" value="ECO:0007669"/>
    <property type="project" value="UniProtKB-KW"/>
</dbReference>
<feature type="transmembrane region" description="Helical" evidence="17">
    <location>
        <begin position="41"/>
        <end position="64"/>
    </location>
</feature>
<evidence type="ECO:0000256" key="6">
    <source>
        <dbReference type="ARBA" id="ARBA00022692"/>
    </source>
</evidence>
<feature type="transmembrane region" description="Helical" evidence="17">
    <location>
        <begin position="252"/>
        <end position="271"/>
    </location>
</feature>
<comment type="catalytic activity">
    <reaction evidence="16 17">
        <text>di-trans,octa-cis-undecaprenyl diphosphate + H2O = di-trans,octa-cis-undecaprenyl phosphate + phosphate + H(+)</text>
        <dbReference type="Rhea" id="RHEA:28094"/>
        <dbReference type="ChEBI" id="CHEBI:15377"/>
        <dbReference type="ChEBI" id="CHEBI:15378"/>
        <dbReference type="ChEBI" id="CHEBI:43474"/>
        <dbReference type="ChEBI" id="CHEBI:58405"/>
        <dbReference type="ChEBI" id="CHEBI:60392"/>
        <dbReference type="EC" id="3.6.1.27"/>
    </reaction>
</comment>
<keyword evidence="19" id="KW-1185">Reference proteome</keyword>
<organism evidence="18 19">
    <name type="scientific">Clostridium argentinense CDC 2741</name>
    <dbReference type="NCBI Taxonomy" id="1418104"/>
    <lineage>
        <taxon>Bacteria</taxon>
        <taxon>Bacillati</taxon>
        <taxon>Bacillota</taxon>
        <taxon>Clostridia</taxon>
        <taxon>Eubacteriales</taxon>
        <taxon>Clostridiaceae</taxon>
        <taxon>Clostridium</taxon>
    </lineage>
</organism>
<feature type="transmembrane region" description="Helical" evidence="17">
    <location>
        <begin position="174"/>
        <end position="198"/>
    </location>
</feature>
<evidence type="ECO:0000256" key="12">
    <source>
        <dbReference type="ARBA" id="ARBA00023251"/>
    </source>
</evidence>
<dbReference type="InterPro" id="IPR003824">
    <property type="entry name" value="UppP"/>
</dbReference>
<evidence type="ECO:0000256" key="10">
    <source>
        <dbReference type="ARBA" id="ARBA00022989"/>
    </source>
</evidence>
<dbReference type="RefSeq" id="WP_039631670.1">
    <property type="nucleotide sequence ID" value="NZ_AYSO01000014.1"/>
</dbReference>
<dbReference type="EC" id="3.6.1.27" evidence="3 17"/>
<dbReference type="STRING" id="29341.RSJ17_09550"/>
<feature type="transmembrane region" description="Helical" evidence="17">
    <location>
        <begin position="218"/>
        <end position="240"/>
    </location>
</feature>
<accession>A0A0C1U6M3</accession>
<keyword evidence="6 17" id="KW-0812">Transmembrane</keyword>
<dbReference type="NCBIfam" id="NF001390">
    <property type="entry name" value="PRK00281.1-4"/>
    <property type="match status" value="1"/>
</dbReference>
<evidence type="ECO:0000313" key="19">
    <source>
        <dbReference type="Proteomes" id="UP000031366"/>
    </source>
</evidence>
<feature type="transmembrane region" description="Helical" evidence="17">
    <location>
        <begin position="84"/>
        <end position="103"/>
    </location>
</feature>
<dbReference type="PANTHER" id="PTHR30622">
    <property type="entry name" value="UNDECAPRENYL-DIPHOSPHATASE"/>
    <property type="match status" value="1"/>
</dbReference>
<keyword evidence="7 17" id="KW-0378">Hydrolase</keyword>
<dbReference type="PANTHER" id="PTHR30622:SF3">
    <property type="entry name" value="UNDECAPRENYL-DIPHOSPHATASE"/>
    <property type="match status" value="1"/>
</dbReference>
<dbReference type="GO" id="GO:0046677">
    <property type="term" value="P:response to antibiotic"/>
    <property type="evidence" value="ECO:0007669"/>
    <property type="project" value="UniProtKB-UniRule"/>
</dbReference>
<evidence type="ECO:0000256" key="16">
    <source>
        <dbReference type="ARBA" id="ARBA00047594"/>
    </source>
</evidence>
<dbReference type="Pfam" id="PF02673">
    <property type="entry name" value="BacA"/>
    <property type="match status" value="1"/>
</dbReference>
<dbReference type="EMBL" id="AYSO01000014">
    <property type="protein sequence ID" value="KIE47423.1"/>
    <property type="molecule type" value="Genomic_DNA"/>
</dbReference>
<comment type="function">
    <text evidence="17">Catalyzes the dephosphorylation of undecaprenyl diphosphate (UPP). Confers resistance to bacitracin.</text>
</comment>
<evidence type="ECO:0000256" key="4">
    <source>
        <dbReference type="ARBA" id="ARBA00021581"/>
    </source>
</evidence>
<gene>
    <name evidence="17 18" type="primary">uppP</name>
    <name evidence="18" type="ORF">U732_3177</name>
</gene>
<evidence type="ECO:0000256" key="8">
    <source>
        <dbReference type="ARBA" id="ARBA00022960"/>
    </source>
</evidence>
<feature type="transmembrane region" description="Helical" evidence="17">
    <location>
        <begin position="109"/>
        <end position="130"/>
    </location>
</feature>
<sequence>MNLILLLKAIVIAIVEGITEFIPVSSTGHMIIVGDLINFKGSFANLFEVVIQLGAILAILVLYWEKIISSIKGFFTGKPCGVKFWINIFVACIPVGILGFAFEDLIDKYLFNSLTVAMGLLVGGVLMLIAEKNFKKSLKTVDIDDITTKQALKVGIFQCLALWPGMSRSSSTIIGGWVSGLSTVAATEFSFFLAIPAMVGASGVKLIKYGGNLVLGEILTLTVGFIVAFLVSLVVVDRFINYLKKKPMKVFAIYRIMIALFLFALVFMNIISI</sequence>
<dbReference type="OrthoDB" id="9808289at2"/>
<keyword evidence="13 17" id="KW-0961">Cell wall biogenesis/degradation</keyword>
<comment type="similarity">
    <text evidence="2 17">Belongs to the UppP family.</text>
</comment>
<dbReference type="Proteomes" id="UP000031366">
    <property type="component" value="Unassembled WGS sequence"/>
</dbReference>
<evidence type="ECO:0000256" key="3">
    <source>
        <dbReference type="ARBA" id="ARBA00012374"/>
    </source>
</evidence>
<evidence type="ECO:0000256" key="1">
    <source>
        <dbReference type="ARBA" id="ARBA00004651"/>
    </source>
</evidence>
<dbReference type="NCBIfam" id="TIGR00753">
    <property type="entry name" value="undec_PP_bacA"/>
    <property type="match status" value="1"/>
</dbReference>
<proteinExistence type="inferred from homology"/>
<keyword evidence="10 17" id="KW-1133">Transmembrane helix</keyword>
<evidence type="ECO:0000256" key="15">
    <source>
        <dbReference type="ARBA" id="ARBA00032932"/>
    </source>
</evidence>
<evidence type="ECO:0000256" key="11">
    <source>
        <dbReference type="ARBA" id="ARBA00023136"/>
    </source>
</evidence>
<evidence type="ECO:0000256" key="9">
    <source>
        <dbReference type="ARBA" id="ARBA00022984"/>
    </source>
</evidence>
<keyword evidence="8 17" id="KW-0133">Cell shape</keyword>
<keyword evidence="11 17" id="KW-0472">Membrane</keyword>
<dbReference type="HAMAP" id="MF_01006">
    <property type="entry name" value="Undec_diphosphatase"/>
    <property type="match status" value="1"/>
</dbReference>
<dbReference type="AlphaFoldDB" id="A0A0C1U6M3"/>
<comment type="caution">
    <text evidence="18">The sequence shown here is derived from an EMBL/GenBank/DDBJ whole genome shotgun (WGS) entry which is preliminary data.</text>
</comment>
<evidence type="ECO:0000256" key="14">
    <source>
        <dbReference type="ARBA" id="ARBA00032707"/>
    </source>
</evidence>
<dbReference type="GO" id="GO:0050380">
    <property type="term" value="F:undecaprenyl-diphosphatase activity"/>
    <property type="evidence" value="ECO:0007669"/>
    <property type="project" value="UniProtKB-UniRule"/>
</dbReference>
<evidence type="ECO:0000256" key="17">
    <source>
        <dbReference type="HAMAP-Rule" id="MF_01006"/>
    </source>
</evidence>
<keyword evidence="12 17" id="KW-0046">Antibiotic resistance</keyword>
<protein>
    <recommendedName>
        <fullName evidence="4 17">Undecaprenyl-diphosphatase</fullName>
        <ecNumber evidence="3 17">3.6.1.27</ecNumber>
    </recommendedName>
    <alternativeName>
        <fullName evidence="15 17">Bacitracin resistance protein</fullName>
    </alternativeName>
    <alternativeName>
        <fullName evidence="14 17">Undecaprenyl pyrophosphate phosphatase</fullName>
    </alternativeName>
</protein>
<name>A0A0C1U6M3_9CLOT</name>
<evidence type="ECO:0000256" key="7">
    <source>
        <dbReference type="ARBA" id="ARBA00022801"/>
    </source>
</evidence>
<dbReference type="GO" id="GO:0071555">
    <property type="term" value="P:cell wall organization"/>
    <property type="evidence" value="ECO:0007669"/>
    <property type="project" value="UniProtKB-KW"/>
</dbReference>
<comment type="subcellular location">
    <subcellularLocation>
        <location evidence="1 17">Cell membrane</location>
        <topology evidence="1 17">Multi-pass membrane protein</topology>
    </subcellularLocation>
</comment>
<evidence type="ECO:0000313" key="18">
    <source>
        <dbReference type="EMBL" id="KIE47423.1"/>
    </source>
</evidence>
<keyword evidence="5 17" id="KW-1003">Cell membrane</keyword>
<comment type="miscellaneous">
    <text evidence="17">Bacitracin is thought to be involved in the inhibition of peptidoglycan synthesis by sequestering undecaprenyl diphosphate, thereby reducing the pool of lipid carrier available.</text>
</comment>
<evidence type="ECO:0000256" key="5">
    <source>
        <dbReference type="ARBA" id="ARBA00022475"/>
    </source>
</evidence>